<gene>
    <name evidence="2" type="ORF">QQF32_24365</name>
</gene>
<evidence type="ECO:0000313" key="3">
    <source>
        <dbReference type="Proteomes" id="UP001223214"/>
    </source>
</evidence>
<feature type="chain" id="PRO_5042969710" evidence="1">
    <location>
        <begin position="22"/>
        <end position="168"/>
    </location>
</feature>
<dbReference type="PANTHER" id="PTHR33420:SF27">
    <property type="entry name" value="PROTEIN FIMG"/>
    <property type="match status" value="1"/>
</dbReference>
<feature type="signal peptide" evidence="1">
    <location>
        <begin position="1"/>
        <end position="21"/>
    </location>
</feature>
<dbReference type="RefSeq" id="WP_285148828.1">
    <property type="nucleotide sequence ID" value="NZ_JASSOM010000094.1"/>
</dbReference>
<dbReference type="InterPro" id="IPR050263">
    <property type="entry name" value="Bact_Fimbrial_Adh_Pro"/>
</dbReference>
<dbReference type="PANTHER" id="PTHR33420">
    <property type="entry name" value="FIMBRIAL SUBUNIT ELFA-RELATED"/>
    <property type="match status" value="1"/>
</dbReference>
<dbReference type="GO" id="GO:0043709">
    <property type="term" value="P:cell adhesion involved in single-species biofilm formation"/>
    <property type="evidence" value="ECO:0007669"/>
    <property type="project" value="TreeGrafter"/>
</dbReference>
<evidence type="ECO:0000313" key="2">
    <source>
        <dbReference type="EMBL" id="MDK9366334.1"/>
    </source>
</evidence>
<dbReference type="Proteomes" id="UP001223214">
    <property type="component" value="Unassembled WGS sequence"/>
</dbReference>
<accession>A0AAP4FYZ2</accession>
<comment type="caution">
    <text evidence="2">The sequence shown here is derived from an EMBL/GenBank/DDBJ whole genome shotgun (WGS) entry which is preliminary data.</text>
</comment>
<dbReference type="AlphaFoldDB" id="A0AAP4FYZ2"/>
<name>A0AAP4FYZ2_9ENTR</name>
<dbReference type="GO" id="GO:0009289">
    <property type="term" value="C:pilus"/>
    <property type="evidence" value="ECO:0007669"/>
    <property type="project" value="InterPro"/>
</dbReference>
<proteinExistence type="predicted"/>
<reference evidence="2 3" key="1">
    <citation type="submission" date="2023-06" db="EMBL/GenBank/DDBJ databases">
        <title>Identification and characterization of antibiotic-resistant Gram-negative bacteria.</title>
        <authorList>
            <person name="Cho G.-S."/>
            <person name="Lee J."/>
            <person name="Tai E."/>
            <person name="Jeong S."/>
            <person name="Kim I."/>
            <person name="Kim B.-E."/>
            <person name="Jeong M.-I."/>
            <person name="Oh K.-K."/>
            <person name="Franz C.M.A.P."/>
        </authorList>
    </citation>
    <scope>NUCLEOTIDE SEQUENCE [LARGE SCALE GENOMIC DNA]</scope>
    <source>
        <strain evidence="2 3">V106_12</strain>
    </source>
</reference>
<sequence>MKGYLAAVVLPLILAGGAAHAAGTSIDVKGRVVANPCTVDTDSVKKNITVPSTQAHALIDPASGGDWVNFSLDVNKCPVYLKTVTVTFTGPADKDDATTYQNTGDAKNVSLQLAASDINYGNGSTLQVNVDQSAHSATFPLAARMYSAKGGATQGSFGAVVNFDFTYQ</sequence>
<dbReference type="SUPFAM" id="SSF49401">
    <property type="entry name" value="Bacterial adhesins"/>
    <property type="match status" value="1"/>
</dbReference>
<organism evidence="2 3">
    <name type="scientific">Lelliottia wanjuensis</name>
    <dbReference type="NCBI Taxonomy" id="3050585"/>
    <lineage>
        <taxon>Bacteria</taxon>
        <taxon>Pseudomonadati</taxon>
        <taxon>Pseudomonadota</taxon>
        <taxon>Gammaproteobacteria</taxon>
        <taxon>Enterobacterales</taxon>
        <taxon>Enterobacteriaceae</taxon>
        <taxon>Lelliottia</taxon>
    </lineage>
</organism>
<protein>
    <submittedName>
        <fullName evidence="2">Type 1 fimbrial protein</fullName>
    </submittedName>
</protein>
<evidence type="ECO:0000256" key="1">
    <source>
        <dbReference type="SAM" id="SignalP"/>
    </source>
</evidence>
<keyword evidence="3" id="KW-1185">Reference proteome</keyword>
<keyword evidence="1" id="KW-0732">Signal</keyword>
<dbReference type="InterPro" id="IPR008966">
    <property type="entry name" value="Adhesion_dom_sf"/>
</dbReference>
<dbReference type="Gene3D" id="2.60.40.1090">
    <property type="entry name" value="Fimbrial-type adhesion domain"/>
    <property type="match status" value="1"/>
</dbReference>
<dbReference type="EMBL" id="JASSOM010000094">
    <property type="protein sequence ID" value="MDK9366334.1"/>
    <property type="molecule type" value="Genomic_DNA"/>
</dbReference>
<dbReference type="InterPro" id="IPR036937">
    <property type="entry name" value="Adhesion_dom_fimbrial_sf"/>
</dbReference>